<evidence type="ECO:0000256" key="1">
    <source>
        <dbReference type="SAM" id="MobiDB-lite"/>
    </source>
</evidence>
<protein>
    <submittedName>
        <fullName evidence="2">Uncharacterized protein</fullName>
    </submittedName>
</protein>
<accession>A0A9P0ANX9</accession>
<sequence>MSQSFSAEKSVYMLFGKNGKHEVNLIQWKDSQPLGEIERVNKHKVLGLIIQENIEWNEHIDAIVKKLGSYSYAINRLRHLLNRADLIKLYYAFIYSTIRYGIMFWGNSKGVDRVFKLQKRTHLEAGTEAGLGAVVARRLRGVSGVMEAGEGAEGARAAGALASGSTSPKDGASSPPMTAAATSSFTK</sequence>
<feature type="compositionally biased region" description="Low complexity" evidence="1">
    <location>
        <begin position="172"/>
        <end position="187"/>
    </location>
</feature>
<evidence type="ECO:0000313" key="2">
    <source>
        <dbReference type="EMBL" id="CAH0394600.1"/>
    </source>
</evidence>
<dbReference type="AlphaFoldDB" id="A0A9P0ANX9"/>
<name>A0A9P0ANX9_BEMTA</name>
<dbReference type="EMBL" id="OU963869">
    <property type="protein sequence ID" value="CAH0394600.1"/>
    <property type="molecule type" value="Genomic_DNA"/>
</dbReference>
<gene>
    <name evidence="2" type="ORF">BEMITA_LOCUS12878</name>
</gene>
<proteinExistence type="predicted"/>
<keyword evidence="3" id="KW-1185">Reference proteome</keyword>
<feature type="region of interest" description="Disordered" evidence="1">
    <location>
        <begin position="157"/>
        <end position="187"/>
    </location>
</feature>
<reference evidence="2" key="1">
    <citation type="submission" date="2021-12" db="EMBL/GenBank/DDBJ databases">
        <authorList>
            <person name="King R."/>
        </authorList>
    </citation>
    <scope>NUCLEOTIDE SEQUENCE</scope>
</reference>
<organism evidence="2 3">
    <name type="scientific">Bemisia tabaci</name>
    <name type="common">Sweetpotato whitefly</name>
    <name type="synonym">Aleurodes tabaci</name>
    <dbReference type="NCBI Taxonomy" id="7038"/>
    <lineage>
        <taxon>Eukaryota</taxon>
        <taxon>Metazoa</taxon>
        <taxon>Ecdysozoa</taxon>
        <taxon>Arthropoda</taxon>
        <taxon>Hexapoda</taxon>
        <taxon>Insecta</taxon>
        <taxon>Pterygota</taxon>
        <taxon>Neoptera</taxon>
        <taxon>Paraneoptera</taxon>
        <taxon>Hemiptera</taxon>
        <taxon>Sternorrhyncha</taxon>
        <taxon>Aleyrodoidea</taxon>
        <taxon>Aleyrodidae</taxon>
        <taxon>Aleyrodinae</taxon>
        <taxon>Bemisia</taxon>
    </lineage>
</organism>
<dbReference type="Proteomes" id="UP001152759">
    <property type="component" value="Chromosome 8"/>
</dbReference>
<evidence type="ECO:0000313" key="3">
    <source>
        <dbReference type="Proteomes" id="UP001152759"/>
    </source>
</evidence>